<keyword evidence="2" id="KW-0489">Methyltransferase</keyword>
<gene>
    <name evidence="8" type="ORF">S01H1_76729</name>
</gene>
<dbReference type="PANTHER" id="PTHR45833">
    <property type="entry name" value="METHIONINE SYNTHASE"/>
    <property type="match status" value="1"/>
</dbReference>
<dbReference type="InterPro" id="IPR050554">
    <property type="entry name" value="Met_Synthase/Corrinoid"/>
</dbReference>
<dbReference type="PANTHER" id="PTHR45833:SF1">
    <property type="entry name" value="METHIONINE SYNTHASE"/>
    <property type="match status" value="1"/>
</dbReference>
<evidence type="ECO:0000256" key="2">
    <source>
        <dbReference type="ARBA" id="ARBA00022603"/>
    </source>
</evidence>
<evidence type="ECO:0000313" key="8">
    <source>
        <dbReference type="EMBL" id="GAG46213.1"/>
    </source>
</evidence>
<dbReference type="EMBL" id="BARS01051522">
    <property type="protein sequence ID" value="GAG46213.1"/>
    <property type="molecule type" value="Genomic_DNA"/>
</dbReference>
<dbReference type="InterPro" id="IPR000489">
    <property type="entry name" value="Pterin-binding_dom"/>
</dbReference>
<reference evidence="8" key="1">
    <citation type="journal article" date="2014" name="Front. Microbiol.">
        <title>High frequency of phylogenetically diverse reductive dehalogenase-homologous genes in deep subseafloor sedimentary metagenomes.</title>
        <authorList>
            <person name="Kawai M."/>
            <person name="Futagami T."/>
            <person name="Toyoda A."/>
            <person name="Takaki Y."/>
            <person name="Nishi S."/>
            <person name="Hori S."/>
            <person name="Arai W."/>
            <person name="Tsubouchi T."/>
            <person name="Morono Y."/>
            <person name="Uchiyama I."/>
            <person name="Ito T."/>
            <person name="Fujiyama A."/>
            <person name="Inagaki F."/>
            <person name="Takami H."/>
        </authorList>
    </citation>
    <scope>NUCLEOTIDE SEQUENCE</scope>
    <source>
        <strain evidence="8">Expedition CK06-06</strain>
    </source>
</reference>
<dbReference type="GO" id="GO:0005829">
    <property type="term" value="C:cytosol"/>
    <property type="evidence" value="ECO:0007669"/>
    <property type="project" value="TreeGrafter"/>
</dbReference>
<dbReference type="PROSITE" id="PS50972">
    <property type="entry name" value="PTERIN_BINDING"/>
    <property type="match status" value="1"/>
</dbReference>
<dbReference type="Gene3D" id="3.20.20.20">
    <property type="entry name" value="Dihydropteroate synthase-like"/>
    <property type="match status" value="1"/>
</dbReference>
<comment type="similarity">
    <text evidence="1">Belongs to the vitamin-B12 dependent methionine synthase family.</text>
</comment>
<protein>
    <recommendedName>
        <fullName evidence="7">Pterin-binding domain-containing protein</fullName>
    </recommendedName>
</protein>
<dbReference type="Pfam" id="PF00809">
    <property type="entry name" value="Pterin_bind"/>
    <property type="match status" value="1"/>
</dbReference>
<dbReference type="InterPro" id="IPR011005">
    <property type="entry name" value="Dihydropteroate_synth-like_sf"/>
</dbReference>
<dbReference type="SUPFAM" id="SSF51717">
    <property type="entry name" value="Dihydropteroate synthetase-like"/>
    <property type="match status" value="1"/>
</dbReference>
<dbReference type="AlphaFoldDB" id="X0YBW3"/>
<dbReference type="GO" id="GO:0046872">
    <property type="term" value="F:metal ion binding"/>
    <property type="evidence" value="ECO:0007669"/>
    <property type="project" value="UniProtKB-KW"/>
</dbReference>
<evidence type="ECO:0000256" key="4">
    <source>
        <dbReference type="ARBA" id="ARBA00022679"/>
    </source>
</evidence>
<dbReference type="GO" id="GO:0031419">
    <property type="term" value="F:cobalamin binding"/>
    <property type="evidence" value="ECO:0007669"/>
    <property type="project" value="UniProtKB-KW"/>
</dbReference>
<evidence type="ECO:0000256" key="5">
    <source>
        <dbReference type="ARBA" id="ARBA00022723"/>
    </source>
</evidence>
<accession>X0YBW3</accession>
<dbReference type="GO" id="GO:0046653">
    <property type="term" value="P:tetrahydrofolate metabolic process"/>
    <property type="evidence" value="ECO:0007669"/>
    <property type="project" value="TreeGrafter"/>
</dbReference>
<evidence type="ECO:0000256" key="1">
    <source>
        <dbReference type="ARBA" id="ARBA00010398"/>
    </source>
</evidence>
<dbReference type="GO" id="GO:0050667">
    <property type="term" value="P:homocysteine metabolic process"/>
    <property type="evidence" value="ECO:0007669"/>
    <property type="project" value="TreeGrafter"/>
</dbReference>
<name>X0YBW3_9ZZZZ</name>
<sequence length="127" mass="13688">MAKKIIERAGKLGISPEDVVIDPLVLTLGAEHRAGRIALDAIEMIVAEFGVNITLGASNISFGMPDRRAINAAFIAMAIHAGLTCPIVNPLHKEVAMAILAADLSMGRDEWGARWIKAYRQRQKAAD</sequence>
<feature type="domain" description="Pterin-binding" evidence="7">
    <location>
        <begin position="1"/>
        <end position="127"/>
    </location>
</feature>
<keyword evidence="5" id="KW-0479">Metal-binding</keyword>
<evidence type="ECO:0000256" key="3">
    <source>
        <dbReference type="ARBA" id="ARBA00022628"/>
    </source>
</evidence>
<dbReference type="GO" id="GO:0032259">
    <property type="term" value="P:methylation"/>
    <property type="evidence" value="ECO:0007669"/>
    <property type="project" value="UniProtKB-KW"/>
</dbReference>
<organism evidence="8">
    <name type="scientific">marine sediment metagenome</name>
    <dbReference type="NCBI Taxonomy" id="412755"/>
    <lineage>
        <taxon>unclassified sequences</taxon>
        <taxon>metagenomes</taxon>
        <taxon>ecological metagenomes</taxon>
    </lineage>
</organism>
<dbReference type="GO" id="GO:0008705">
    <property type="term" value="F:methionine synthase activity"/>
    <property type="evidence" value="ECO:0007669"/>
    <property type="project" value="TreeGrafter"/>
</dbReference>
<keyword evidence="4" id="KW-0808">Transferase</keyword>
<keyword evidence="6" id="KW-0170">Cobalt</keyword>
<evidence type="ECO:0000256" key="6">
    <source>
        <dbReference type="ARBA" id="ARBA00023285"/>
    </source>
</evidence>
<comment type="caution">
    <text evidence="8">The sequence shown here is derived from an EMBL/GenBank/DDBJ whole genome shotgun (WGS) entry which is preliminary data.</text>
</comment>
<evidence type="ECO:0000259" key="7">
    <source>
        <dbReference type="PROSITE" id="PS50972"/>
    </source>
</evidence>
<proteinExistence type="inferred from homology"/>
<keyword evidence="3" id="KW-0846">Cobalamin</keyword>